<dbReference type="InterPro" id="IPR001932">
    <property type="entry name" value="PPM-type_phosphatase-like_dom"/>
</dbReference>
<dbReference type="EMBL" id="RWGY01000289">
    <property type="protein sequence ID" value="TVU02692.1"/>
    <property type="molecule type" value="Genomic_DNA"/>
</dbReference>
<evidence type="ECO:0000256" key="1">
    <source>
        <dbReference type="ARBA" id="ARBA00013081"/>
    </source>
</evidence>
<evidence type="ECO:0000256" key="5">
    <source>
        <dbReference type="ARBA" id="ARBA00048336"/>
    </source>
</evidence>
<proteinExistence type="predicted"/>
<dbReference type="Pfam" id="PF00481">
    <property type="entry name" value="PP2C"/>
    <property type="match status" value="1"/>
</dbReference>
<dbReference type="OrthoDB" id="10264738at2759"/>
<evidence type="ECO:0000256" key="2">
    <source>
        <dbReference type="ARBA" id="ARBA00022801"/>
    </source>
</evidence>
<gene>
    <name evidence="7" type="ORF">EJB05_51793</name>
</gene>
<feature type="non-terminal residue" evidence="7">
    <location>
        <position position="1"/>
    </location>
</feature>
<accession>A0A5J9SUR8</accession>
<dbReference type="CDD" id="cd00143">
    <property type="entry name" value="PP2Cc"/>
    <property type="match status" value="1"/>
</dbReference>
<dbReference type="Gramene" id="TVU02692">
    <property type="protein sequence ID" value="TVU02692"/>
    <property type="gene ID" value="EJB05_51793"/>
</dbReference>
<comment type="catalytic activity">
    <reaction evidence="4">
        <text>O-phospho-L-seryl-[protein] + H2O = L-seryl-[protein] + phosphate</text>
        <dbReference type="Rhea" id="RHEA:20629"/>
        <dbReference type="Rhea" id="RHEA-COMP:9863"/>
        <dbReference type="Rhea" id="RHEA-COMP:11604"/>
        <dbReference type="ChEBI" id="CHEBI:15377"/>
        <dbReference type="ChEBI" id="CHEBI:29999"/>
        <dbReference type="ChEBI" id="CHEBI:43474"/>
        <dbReference type="ChEBI" id="CHEBI:83421"/>
        <dbReference type="EC" id="3.1.3.16"/>
    </reaction>
</comment>
<dbReference type="EC" id="3.1.3.16" evidence="1"/>
<keyword evidence="2" id="KW-0378">Hydrolase</keyword>
<protein>
    <recommendedName>
        <fullName evidence="1">protein-serine/threonine phosphatase</fullName>
        <ecNumber evidence="1">3.1.3.16</ecNumber>
    </recommendedName>
</protein>
<dbReference type="Gene3D" id="3.60.40.10">
    <property type="entry name" value="PPM-type phosphatase domain"/>
    <property type="match status" value="1"/>
</dbReference>
<keyword evidence="8" id="KW-1185">Reference proteome</keyword>
<dbReference type="GO" id="GO:0004722">
    <property type="term" value="F:protein serine/threonine phosphatase activity"/>
    <property type="evidence" value="ECO:0007669"/>
    <property type="project" value="UniProtKB-EC"/>
</dbReference>
<evidence type="ECO:0000313" key="8">
    <source>
        <dbReference type="Proteomes" id="UP000324897"/>
    </source>
</evidence>
<evidence type="ECO:0000313" key="7">
    <source>
        <dbReference type="EMBL" id="TVU02692.1"/>
    </source>
</evidence>
<dbReference type="AlphaFoldDB" id="A0A5J9SUR8"/>
<dbReference type="SMART" id="SM00332">
    <property type="entry name" value="PP2Cc"/>
    <property type="match status" value="1"/>
</dbReference>
<dbReference type="InterPro" id="IPR011009">
    <property type="entry name" value="Kinase-like_dom_sf"/>
</dbReference>
<dbReference type="Gene3D" id="1.10.510.10">
    <property type="entry name" value="Transferase(Phosphotransferase) domain 1"/>
    <property type="match status" value="1"/>
</dbReference>
<dbReference type="InterPro" id="IPR036457">
    <property type="entry name" value="PPM-type-like_dom_sf"/>
</dbReference>
<dbReference type="SUPFAM" id="SSF56112">
    <property type="entry name" value="Protein kinase-like (PK-like)"/>
    <property type="match status" value="1"/>
</dbReference>
<dbReference type="Proteomes" id="UP000324897">
    <property type="component" value="Unassembled WGS sequence"/>
</dbReference>
<evidence type="ECO:0000256" key="3">
    <source>
        <dbReference type="ARBA" id="ARBA00022912"/>
    </source>
</evidence>
<comment type="catalytic activity">
    <reaction evidence="5">
        <text>O-phospho-L-threonyl-[protein] + H2O = L-threonyl-[protein] + phosphate</text>
        <dbReference type="Rhea" id="RHEA:47004"/>
        <dbReference type="Rhea" id="RHEA-COMP:11060"/>
        <dbReference type="Rhea" id="RHEA-COMP:11605"/>
        <dbReference type="ChEBI" id="CHEBI:15377"/>
        <dbReference type="ChEBI" id="CHEBI:30013"/>
        <dbReference type="ChEBI" id="CHEBI:43474"/>
        <dbReference type="ChEBI" id="CHEBI:61977"/>
        <dbReference type="EC" id="3.1.3.16"/>
    </reaction>
</comment>
<reference evidence="7 8" key="1">
    <citation type="journal article" date="2019" name="Sci. Rep.">
        <title>A high-quality genome of Eragrostis curvula grass provides insights into Poaceae evolution and supports new strategies to enhance forage quality.</title>
        <authorList>
            <person name="Carballo J."/>
            <person name="Santos B.A.C.M."/>
            <person name="Zappacosta D."/>
            <person name="Garbus I."/>
            <person name="Selva J.P."/>
            <person name="Gallo C.A."/>
            <person name="Diaz A."/>
            <person name="Albertini E."/>
            <person name="Caccamo M."/>
            <person name="Echenique V."/>
        </authorList>
    </citation>
    <scope>NUCLEOTIDE SEQUENCE [LARGE SCALE GENOMIC DNA]</scope>
    <source>
        <strain evidence="8">cv. Victoria</strain>
        <tissue evidence="7">Leaf</tissue>
    </source>
</reference>
<evidence type="ECO:0000256" key="4">
    <source>
        <dbReference type="ARBA" id="ARBA00047761"/>
    </source>
</evidence>
<feature type="domain" description="PPM-type phosphatase" evidence="6">
    <location>
        <begin position="236"/>
        <end position="471"/>
    </location>
</feature>
<organism evidence="7 8">
    <name type="scientific">Eragrostis curvula</name>
    <name type="common">weeping love grass</name>
    <dbReference type="NCBI Taxonomy" id="38414"/>
    <lineage>
        <taxon>Eukaryota</taxon>
        <taxon>Viridiplantae</taxon>
        <taxon>Streptophyta</taxon>
        <taxon>Embryophyta</taxon>
        <taxon>Tracheophyta</taxon>
        <taxon>Spermatophyta</taxon>
        <taxon>Magnoliopsida</taxon>
        <taxon>Liliopsida</taxon>
        <taxon>Poales</taxon>
        <taxon>Poaceae</taxon>
        <taxon>PACMAD clade</taxon>
        <taxon>Chloridoideae</taxon>
        <taxon>Eragrostideae</taxon>
        <taxon>Eragrostidinae</taxon>
        <taxon>Eragrostis</taxon>
    </lineage>
</organism>
<dbReference type="PANTHER" id="PTHR47992">
    <property type="entry name" value="PROTEIN PHOSPHATASE"/>
    <property type="match status" value="1"/>
</dbReference>
<keyword evidence="3" id="KW-0904">Protein phosphatase</keyword>
<sequence>MAIPSRAFFTLQVKTWAYPAGNSGYSSEDLRAEAQAHTVLEMTYTEQQLTAAVVSQGLRPALAFPESGARPNLLTLIQRCWDPHPEQRPSFEDIIEELNIIQKHLDAVACIPSTASVSNSQNGSIEVHHYQEALNWFNQGEHEEIDVVFFLSPATALLPLRQPIPFLRTPEQKFSPPPATFDLDDDRTLPDLLDVNACYAGLSRYSVNLWGETVQIHDDHSELTTLPNFLHSPPLLVELLPVIPAGSRSSSSALTGSAAAEFSVRAVPGFLKQFCQDTSPTDALQEAFIRTDKSFREELIIHQKSKRIIKKNWHPGCTAVTALIMRNKLFVANASDCRAILSRAGKPFPMTRDHVASCPKERERVVKAGTEVKWQIDTWRVGAAALQVTRSIGDDDLKPAVTAQPEIIETALSVDDEFLAGDGLWDVVSNEDVLSIIKDTVKEPGMCSKRLATEAAERGSKDNITVIVVFLRPVSTAERIY</sequence>
<dbReference type="PROSITE" id="PS51746">
    <property type="entry name" value="PPM_2"/>
    <property type="match status" value="1"/>
</dbReference>
<evidence type="ECO:0000259" key="6">
    <source>
        <dbReference type="PROSITE" id="PS51746"/>
    </source>
</evidence>
<comment type="caution">
    <text evidence="7">The sequence shown here is derived from an EMBL/GenBank/DDBJ whole genome shotgun (WGS) entry which is preliminary data.</text>
</comment>
<dbReference type="InterPro" id="IPR015655">
    <property type="entry name" value="PP2C"/>
</dbReference>
<dbReference type="SUPFAM" id="SSF81606">
    <property type="entry name" value="PP2C-like"/>
    <property type="match status" value="1"/>
</dbReference>
<name>A0A5J9SUR8_9POAL</name>